<evidence type="ECO:0000313" key="3">
    <source>
        <dbReference type="Proteomes" id="UP000589520"/>
    </source>
</evidence>
<feature type="transmembrane region" description="Helical" evidence="1">
    <location>
        <begin position="12"/>
        <end position="31"/>
    </location>
</feature>
<gene>
    <name evidence="2" type="ORF">HDF17_003671</name>
</gene>
<keyword evidence="1" id="KW-0472">Membrane</keyword>
<accession>A0A7Y9PLK8</accession>
<dbReference type="Proteomes" id="UP000589520">
    <property type="component" value="Unassembled WGS sequence"/>
</dbReference>
<keyword evidence="1" id="KW-1133">Transmembrane helix</keyword>
<reference evidence="2 3" key="1">
    <citation type="submission" date="2020-07" db="EMBL/GenBank/DDBJ databases">
        <title>Genomic Encyclopedia of Type Strains, Phase IV (KMG-V): Genome sequencing to study the core and pangenomes of soil and plant-associated prokaryotes.</title>
        <authorList>
            <person name="Whitman W."/>
        </authorList>
    </citation>
    <scope>NUCLEOTIDE SEQUENCE [LARGE SCALE GENOMIC DNA]</scope>
    <source>
        <strain evidence="2 3">X4EP2</strain>
    </source>
</reference>
<name>A0A7Y9PLK8_9BACT</name>
<protein>
    <submittedName>
        <fullName evidence="2">Uncharacterized protein</fullName>
    </submittedName>
</protein>
<organism evidence="2 3">
    <name type="scientific">Granulicella arctica</name>
    <dbReference type="NCBI Taxonomy" id="940613"/>
    <lineage>
        <taxon>Bacteria</taxon>
        <taxon>Pseudomonadati</taxon>
        <taxon>Acidobacteriota</taxon>
        <taxon>Terriglobia</taxon>
        <taxon>Terriglobales</taxon>
        <taxon>Acidobacteriaceae</taxon>
        <taxon>Granulicella</taxon>
    </lineage>
</organism>
<dbReference type="AlphaFoldDB" id="A0A7Y9PLK8"/>
<dbReference type="RefSeq" id="WP_179493172.1">
    <property type="nucleotide sequence ID" value="NZ_JACCCW010000002.1"/>
</dbReference>
<dbReference type="EMBL" id="JACCCW010000002">
    <property type="protein sequence ID" value="NYF81351.1"/>
    <property type="molecule type" value="Genomic_DNA"/>
</dbReference>
<comment type="caution">
    <text evidence="2">The sequence shown here is derived from an EMBL/GenBank/DDBJ whole genome shotgun (WGS) entry which is preliminary data.</text>
</comment>
<sequence>MIGSKIALWKSILFLIALSIAAFAPFLYMGIATDCKPGQNDGQCGLSTFVGFINGAGAAAAILFCGGIYLVILQIKKRNAARTLRETNPH</sequence>
<proteinExistence type="predicted"/>
<keyword evidence="1" id="KW-0812">Transmembrane</keyword>
<keyword evidence="3" id="KW-1185">Reference proteome</keyword>
<evidence type="ECO:0000256" key="1">
    <source>
        <dbReference type="SAM" id="Phobius"/>
    </source>
</evidence>
<feature type="transmembrane region" description="Helical" evidence="1">
    <location>
        <begin position="51"/>
        <end position="72"/>
    </location>
</feature>
<evidence type="ECO:0000313" key="2">
    <source>
        <dbReference type="EMBL" id="NYF81351.1"/>
    </source>
</evidence>